<dbReference type="InterPro" id="IPR005158">
    <property type="entry name" value="BTAD"/>
</dbReference>
<keyword evidence="2" id="KW-0902">Two-component regulatory system</keyword>
<dbReference type="Pfam" id="PF00486">
    <property type="entry name" value="Trans_reg_C"/>
    <property type="match status" value="1"/>
</dbReference>
<name>A0ABV9UYS4_9ACTN</name>
<dbReference type="InterPro" id="IPR001867">
    <property type="entry name" value="OmpR/PhoB-type_DNA-bd"/>
</dbReference>
<dbReference type="PANTHER" id="PTHR35807">
    <property type="entry name" value="TRANSCRIPTIONAL REGULATOR REDD-RELATED"/>
    <property type="match status" value="1"/>
</dbReference>
<evidence type="ECO:0000256" key="1">
    <source>
        <dbReference type="ARBA" id="ARBA00005820"/>
    </source>
</evidence>
<dbReference type="SUPFAM" id="SSF46894">
    <property type="entry name" value="C-terminal effector domain of the bipartite response regulators"/>
    <property type="match status" value="1"/>
</dbReference>
<evidence type="ECO:0000256" key="2">
    <source>
        <dbReference type="ARBA" id="ARBA00023012"/>
    </source>
</evidence>
<dbReference type="SMART" id="SM01043">
    <property type="entry name" value="BTAD"/>
    <property type="match status" value="1"/>
</dbReference>
<dbReference type="CDD" id="cd15831">
    <property type="entry name" value="BTAD"/>
    <property type="match status" value="1"/>
</dbReference>
<dbReference type="InterPro" id="IPR016032">
    <property type="entry name" value="Sig_transdc_resp-reg_C-effctor"/>
</dbReference>
<keyword evidence="3" id="KW-0805">Transcription regulation</keyword>
<dbReference type="PANTHER" id="PTHR35807:SF1">
    <property type="entry name" value="TRANSCRIPTIONAL REGULATOR REDD"/>
    <property type="match status" value="1"/>
</dbReference>
<dbReference type="SMART" id="SM00862">
    <property type="entry name" value="Trans_reg_C"/>
    <property type="match status" value="1"/>
</dbReference>
<dbReference type="InterPro" id="IPR051677">
    <property type="entry name" value="AfsR-DnrI-RedD_regulator"/>
</dbReference>
<evidence type="ECO:0000313" key="8">
    <source>
        <dbReference type="EMBL" id="MFC4961640.1"/>
    </source>
</evidence>
<dbReference type="PROSITE" id="PS51755">
    <property type="entry name" value="OMPR_PHOB"/>
    <property type="match status" value="1"/>
</dbReference>
<keyword evidence="9" id="KW-1185">Reference proteome</keyword>
<keyword evidence="5" id="KW-0804">Transcription</keyword>
<accession>A0ABV9UYS4</accession>
<dbReference type="EMBL" id="JBHSIZ010000053">
    <property type="protein sequence ID" value="MFC4961640.1"/>
    <property type="molecule type" value="Genomic_DNA"/>
</dbReference>
<feature type="DNA-binding region" description="OmpR/PhoB-type" evidence="6">
    <location>
        <begin position="1"/>
        <end position="82"/>
    </location>
</feature>
<dbReference type="Gene3D" id="1.25.40.10">
    <property type="entry name" value="Tetratricopeptide repeat domain"/>
    <property type="match status" value="1"/>
</dbReference>
<dbReference type="Proteomes" id="UP001595834">
    <property type="component" value="Unassembled WGS sequence"/>
</dbReference>
<reference evidence="9" key="1">
    <citation type="journal article" date="2019" name="Int. J. Syst. Evol. Microbiol.">
        <title>The Global Catalogue of Microorganisms (GCM) 10K type strain sequencing project: providing services to taxonomists for standard genome sequencing and annotation.</title>
        <authorList>
            <consortium name="The Broad Institute Genomics Platform"/>
            <consortium name="The Broad Institute Genome Sequencing Center for Infectious Disease"/>
            <person name="Wu L."/>
            <person name="Ma J."/>
        </authorList>
    </citation>
    <scope>NUCLEOTIDE SEQUENCE [LARGE SCALE GENOMIC DNA]</scope>
    <source>
        <strain evidence="9">CCM 7224</strain>
    </source>
</reference>
<gene>
    <name evidence="8" type="ORF">ACFPFX_35700</name>
</gene>
<dbReference type="InterPro" id="IPR036388">
    <property type="entry name" value="WH-like_DNA-bd_sf"/>
</dbReference>
<feature type="domain" description="OmpR/PhoB-type" evidence="7">
    <location>
        <begin position="1"/>
        <end position="82"/>
    </location>
</feature>
<evidence type="ECO:0000256" key="4">
    <source>
        <dbReference type="ARBA" id="ARBA00023125"/>
    </source>
</evidence>
<comment type="similarity">
    <text evidence="1">Belongs to the AfsR/DnrI/RedD regulatory family.</text>
</comment>
<dbReference type="Pfam" id="PF03704">
    <property type="entry name" value="BTAD"/>
    <property type="match status" value="1"/>
</dbReference>
<evidence type="ECO:0000259" key="7">
    <source>
        <dbReference type="PROSITE" id="PS51755"/>
    </source>
</evidence>
<dbReference type="SUPFAM" id="SSF48452">
    <property type="entry name" value="TPR-like"/>
    <property type="match status" value="1"/>
</dbReference>
<dbReference type="Gene3D" id="1.10.10.10">
    <property type="entry name" value="Winged helix-like DNA-binding domain superfamily/Winged helix DNA-binding domain"/>
    <property type="match status" value="1"/>
</dbReference>
<sequence length="240" mass="26846">MDTEIPGTKLRAVLATLALSPREAVSPSVLLAELWGDRPPRTAYNTLQGHIARLRRTLVEQSRAPQARELIRTTHAGYLLDIDPEHVDSVRFARTVKDMAVRAEDDAERAVAVLTRALGMWRGQALSDVGHGVTCRTAAAHLDETRLMAQGMLINAQFSMGLHQQLVPELENLTSRYPLRERFSEQLMLALYRSGRQADAIDVYHRVRRRLSEELGVEPGPGMQDQLARILRQEPCLLGA</sequence>
<evidence type="ECO:0000256" key="3">
    <source>
        <dbReference type="ARBA" id="ARBA00023015"/>
    </source>
</evidence>
<evidence type="ECO:0000256" key="6">
    <source>
        <dbReference type="PROSITE-ProRule" id="PRU01091"/>
    </source>
</evidence>
<evidence type="ECO:0000313" key="9">
    <source>
        <dbReference type="Proteomes" id="UP001595834"/>
    </source>
</evidence>
<keyword evidence="4 6" id="KW-0238">DNA-binding</keyword>
<comment type="caution">
    <text evidence="8">The sequence shown here is derived from an EMBL/GenBank/DDBJ whole genome shotgun (WGS) entry which is preliminary data.</text>
</comment>
<dbReference type="RefSeq" id="WP_344379371.1">
    <property type="nucleotide sequence ID" value="NZ_BAAASQ010000027.1"/>
</dbReference>
<protein>
    <submittedName>
        <fullName evidence="8">AfsR/SARP family transcriptional regulator</fullName>
    </submittedName>
</protein>
<evidence type="ECO:0000256" key="5">
    <source>
        <dbReference type="ARBA" id="ARBA00023163"/>
    </source>
</evidence>
<proteinExistence type="inferred from homology"/>
<organism evidence="8 9">
    <name type="scientific">Streptomyces mauvecolor</name>
    <dbReference type="NCBI Taxonomy" id="58345"/>
    <lineage>
        <taxon>Bacteria</taxon>
        <taxon>Bacillati</taxon>
        <taxon>Actinomycetota</taxon>
        <taxon>Actinomycetes</taxon>
        <taxon>Kitasatosporales</taxon>
        <taxon>Streptomycetaceae</taxon>
        <taxon>Streptomyces</taxon>
    </lineage>
</organism>
<dbReference type="InterPro" id="IPR011990">
    <property type="entry name" value="TPR-like_helical_dom_sf"/>
</dbReference>